<dbReference type="PANTHER" id="PTHR30069">
    <property type="entry name" value="TONB-DEPENDENT OUTER MEMBRANE RECEPTOR"/>
    <property type="match status" value="1"/>
</dbReference>
<dbReference type="InterPro" id="IPR010917">
    <property type="entry name" value="TonB_rcpt_CS"/>
</dbReference>
<dbReference type="InterPro" id="IPR039426">
    <property type="entry name" value="TonB-dep_rcpt-like"/>
</dbReference>
<keyword evidence="6 12" id="KW-0798">TonB box</keyword>
<evidence type="ECO:0000259" key="13">
    <source>
        <dbReference type="Pfam" id="PF00593"/>
    </source>
</evidence>
<dbReference type="Proteomes" id="UP000241167">
    <property type="component" value="Unassembled WGS sequence"/>
</dbReference>
<dbReference type="Pfam" id="PF00593">
    <property type="entry name" value="TonB_dep_Rec_b-barrel"/>
    <property type="match status" value="1"/>
</dbReference>
<dbReference type="SUPFAM" id="SSF56935">
    <property type="entry name" value="Porins"/>
    <property type="match status" value="1"/>
</dbReference>
<keyword evidence="16" id="KW-1185">Reference proteome</keyword>
<dbReference type="AlphaFoldDB" id="A0A2P7QRF2"/>
<feature type="short sequence motif" description="TonB C-terminal box" evidence="11">
    <location>
        <begin position="704"/>
        <end position="721"/>
    </location>
</feature>
<evidence type="ECO:0000256" key="12">
    <source>
        <dbReference type="RuleBase" id="RU003357"/>
    </source>
</evidence>
<reference evidence="15 16" key="1">
    <citation type="submission" date="2018-03" db="EMBL/GenBank/DDBJ databases">
        <title>The draft genome of Sphingosinicella sp. GL-C-18.</title>
        <authorList>
            <person name="Liu L."/>
            <person name="Li L."/>
            <person name="Liang L."/>
            <person name="Zhang X."/>
            <person name="Wang T."/>
        </authorList>
    </citation>
    <scope>NUCLEOTIDE SEQUENCE [LARGE SCALE GENOMIC DNA]</scope>
    <source>
        <strain evidence="15 16">GL-C-18</strain>
    </source>
</reference>
<accession>A0A2P7QRF2</accession>
<feature type="domain" description="TonB-dependent receptor-like beta-barrel" evidence="13">
    <location>
        <begin position="220"/>
        <end position="668"/>
    </location>
</feature>
<gene>
    <name evidence="15" type="ORF">C7I55_09490</name>
</gene>
<comment type="caution">
    <text evidence="15">The sequence shown here is derived from an EMBL/GenBank/DDBJ whole genome shotgun (WGS) entry which is preliminary data.</text>
</comment>
<evidence type="ECO:0000256" key="10">
    <source>
        <dbReference type="PROSITE-ProRule" id="PRU01360"/>
    </source>
</evidence>
<dbReference type="PROSITE" id="PS01156">
    <property type="entry name" value="TONB_DEPENDENT_REC_2"/>
    <property type="match status" value="1"/>
</dbReference>
<evidence type="ECO:0000313" key="15">
    <source>
        <dbReference type="EMBL" id="PSJ40553.1"/>
    </source>
</evidence>
<keyword evidence="2 10" id="KW-0813">Transport</keyword>
<keyword evidence="3 10" id="KW-1134">Transmembrane beta strand</keyword>
<keyword evidence="9 10" id="KW-0998">Cell outer membrane</keyword>
<sequence>MAGCCQMPAFAADLPAREGAAGEAGITAAAAAAATADDDQREDEILVTGKAVRSSPLAASVAEYGNAVQIVDSDAIEASGATNFAEAIQFLVKGANIGYSPDEGEYTIRLDGGGDRDTLVVLDGVPLYDRGPALEEIWGATTIDPHMIDRIEVFRGGNSLFFGSNGGIGVVSVVTKKPDGGKRFEFGANVGSFGTRDIWGNASFPLDADGRHSIMIYGTAQHTDNPRIFNPADFVDNVAAGGGVQEFPTDRDNVGLKYLWKPDDRTEIRVNGQFTQIQFHDPFPDTNTFSPNKVEYPIVDASFVRTWSERLMTEVSAYWSNPQLSNTETFPEVCMIRTGCVSPATGQAIAWGKYTGRNIAFPNQGFGPDSKKSGFRELGGNARATFTLPNVLEVVGGVQIVSYKDDSDPVFPVGDATTTITGLYADFRPVLPFSPSTRLSLAIRTDFADSFGSKTIWKFGLRQPIGDFYLRANGGTSYSTPKNNELYAQSATTIGNPDLKTEETETYNVGVGYGAGFGDVRVNAEIGGFHTDITNRIQTTSGLTPNTYFNNDRITQIRGLTAELDIAIGSQFAANISYTKQQARLDGTKLQINETPEYIVQGNVAWHSPDRHFHVNFMPRYQGPEYSTGGVGGVLRTNFGNYFVANASIAYWAGAERQHRFQLRIANLFDADYAERWAYGNRRFSEAFVTGQIKLNGPDYFYGYPFEGKPRSYYFSYTTQF</sequence>
<dbReference type="Gene3D" id="2.40.170.20">
    <property type="entry name" value="TonB-dependent receptor, beta-barrel domain"/>
    <property type="match status" value="1"/>
</dbReference>
<keyword evidence="8 15" id="KW-0675">Receptor</keyword>
<protein>
    <submittedName>
        <fullName evidence="15">TonB-dependent receptor</fullName>
    </submittedName>
</protein>
<keyword evidence="4 10" id="KW-0812">Transmembrane</keyword>
<dbReference type="GO" id="GO:0009279">
    <property type="term" value="C:cell outer membrane"/>
    <property type="evidence" value="ECO:0007669"/>
    <property type="project" value="UniProtKB-SubCell"/>
</dbReference>
<dbReference type="GO" id="GO:0015344">
    <property type="term" value="F:siderophore uptake transmembrane transporter activity"/>
    <property type="evidence" value="ECO:0007669"/>
    <property type="project" value="TreeGrafter"/>
</dbReference>
<dbReference type="RefSeq" id="WP_106512703.1">
    <property type="nucleotide sequence ID" value="NZ_PXYI01000003.1"/>
</dbReference>
<evidence type="ECO:0000256" key="4">
    <source>
        <dbReference type="ARBA" id="ARBA00022692"/>
    </source>
</evidence>
<evidence type="ECO:0000313" key="16">
    <source>
        <dbReference type="Proteomes" id="UP000241167"/>
    </source>
</evidence>
<dbReference type="InterPro" id="IPR036942">
    <property type="entry name" value="Beta-barrel_TonB_sf"/>
</dbReference>
<comment type="similarity">
    <text evidence="10 12">Belongs to the TonB-dependent receptor family.</text>
</comment>
<dbReference type="InterPro" id="IPR037066">
    <property type="entry name" value="Plug_dom_sf"/>
</dbReference>
<evidence type="ECO:0000256" key="3">
    <source>
        <dbReference type="ARBA" id="ARBA00022452"/>
    </source>
</evidence>
<evidence type="ECO:0000256" key="1">
    <source>
        <dbReference type="ARBA" id="ARBA00004571"/>
    </source>
</evidence>
<organism evidence="15 16">
    <name type="scientific">Allosphingosinicella deserti</name>
    <dbReference type="NCBI Taxonomy" id="2116704"/>
    <lineage>
        <taxon>Bacteria</taxon>
        <taxon>Pseudomonadati</taxon>
        <taxon>Pseudomonadota</taxon>
        <taxon>Alphaproteobacteria</taxon>
        <taxon>Sphingomonadales</taxon>
        <taxon>Sphingomonadaceae</taxon>
        <taxon>Allosphingosinicella</taxon>
    </lineage>
</organism>
<evidence type="ECO:0000256" key="8">
    <source>
        <dbReference type="ARBA" id="ARBA00023170"/>
    </source>
</evidence>
<dbReference type="EMBL" id="PXYI01000003">
    <property type="protein sequence ID" value="PSJ40553.1"/>
    <property type="molecule type" value="Genomic_DNA"/>
</dbReference>
<evidence type="ECO:0000256" key="9">
    <source>
        <dbReference type="ARBA" id="ARBA00023237"/>
    </source>
</evidence>
<proteinExistence type="inferred from homology"/>
<keyword evidence="7 10" id="KW-0472">Membrane</keyword>
<evidence type="ECO:0000256" key="2">
    <source>
        <dbReference type="ARBA" id="ARBA00022448"/>
    </source>
</evidence>
<keyword evidence="5" id="KW-0732">Signal</keyword>
<evidence type="ECO:0000259" key="14">
    <source>
        <dbReference type="Pfam" id="PF07715"/>
    </source>
</evidence>
<dbReference type="OrthoDB" id="9764669at2"/>
<dbReference type="InterPro" id="IPR012910">
    <property type="entry name" value="Plug_dom"/>
</dbReference>
<dbReference type="PANTHER" id="PTHR30069:SF29">
    <property type="entry name" value="HEMOGLOBIN AND HEMOGLOBIN-HAPTOGLOBIN-BINDING PROTEIN 1-RELATED"/>
    <property type="match status" value="1"/>
</dbReference>
<evidence type="ECO:0000256" key="5">
    <source>
        <dbReference type="ARBA" id="ARBA00022729"/>
    </source>
</evidence>
<comment type="subcellular location">
    <subcellularLocation>
        <location evidence="1 10">Cell outer membrane</location>
        <topology evidence="1 10">Multi-pass membrane protein</topology>
    </subcellularLocation>
</comment>
<evidence type="ECO:0000256" key="11">
    <source>
        <dbReference type="PROSITE-ProRule" id="PRU10144"/>
    </source>
</evidence>
<dbReference type="InterPro" id="IPR000531">
    <property type="entry name" value="Beta-barrel_TonB"/>
</dbReference>
<feature type="domain" description="TonB-dependent receptor plug" evidence="14">
    <location>
        <begin position="63"/>
        <end position="170"/>
    </location>
</feature>
<dbReference type="GO" id="GO:0044718">
    <property type="term" value="P:siderophore transmembrane transport"/>
    <property type="evidence" value="ECO:0007669"/>
    <property type="project" value="TreeGrafter"/>
</dbReference>
<evidence type="ECO:0000256" key="6">
    <source>
        <dbReference type="ARBA" id="ARBA00023077"/>
    </source>
</evidence>
<dbReference type="PROSITE" id="PS52016">
    <property type="entry name" value="TONB_DEPENDENT_REC_3"/>
    <property type="match status" value="1"/>
</dbReference>
<evidence type="ECO:0000256" key="7">
    <source>
        <dbReference type="ARBA" id="ARBA00023136"/>
    </source>
</evidence>
<dbReference type="Gene3D" id="2.170.130.10">
    <property type="entry name" value="TonB-dependent receptor, plug domain"/>
    <property type="match status" value="1"/>
</dbReference>
<name>A0A2P7QRF2_9SPHN</name>
<dbReference type="Pfam" id="PF07715">
    <property type="entry name" value="Plug"/>
    <property type="match status" value="1"/>
</dbReference>